<dbReference type="InterPro" id="IPR038501">
    <property type="entry name" value="Spore_GerAC_C_sf"/>
</dbReference>
<evidence type="ECO:0000256" key="1">
    <source>
        <dbReference type="ARBA" id="ARBA00004635"/>
    </source>
</evidence>
<keyword evidence="5" id="KW-0472">Membrane</keyword>
<dbReference type="GO" id="GO:0009847">
    <property type="term" value="P:spore germination"/>
    <property type="evidence" value="ECO:0007669"/>
    <property type="project" value="InterPro"/>
</dbReference>
<evidence type="ECO:0000313" key="12">
    <source>
        <dbReference type="Proteomes" id="UP000000378"/>
    </source>
</evidence>
<dbReference type="Gene3D" id="3.30.300.210">
    <property type="entry name" value="Nutrient germinant receptor protein C, domain 3"/>
    <property type="match status" value="1"/>
</dbReference>
<evidence type="ECO:0000259" key="10">
    <source>
        <dbReference type="Pfam" id="PF25198"/>
    </source>
</evidence>
<evidence type="ECO:0000259" key="9">
    <source>
        <dbReference type="Pfam" id="PF05504"/>
    </source>
</evidence>
<name>D7CJW8_SYNLT</name>
<feature type="region of interest" description="Disordered" evidence="8">
    <location>
        <begin position="61"/>
        <end position="94"/>
    </location>
</feature>
<protein>
    <submittedName>
        <fullName evidence="11">Germination protein, Ger(X)C family</fullName>
    </submittedName>
</protein>
<evidence type="ECO:0000256" key="4">
    <source>
        <dbReference type="ARBA" id="ARBA00022729"/>
    </source>
</evidence>
<evidence type="ECO:0000256" key="8">
    <source>
        <dbReference type="SAM" id="MobiDB-lite"/>
    </source>
</evidence>
<reference evidence="11 12" key="2">
    <citation type="journal article" date="2010" name="Stand. Genomic Sci.">
        <title>Complete genome sequence of Syntrophothermus lipocalidus type strain (TGB-C1).</title>
        <authorList>
            <person name="Djao O.D."/>
            <person name="Zhang X."/>
            <person name="Lucas S."/>
            <person name="Lapidus A."/>
            <person name="Del Rio T.G."/>
            <person name="Nolan M."/>
            <person name="Tice H."/>
            <person name="Cheng J.F."/>
            <person name="Han C."/>
            <person name="Tapia R."/>
            <person name="Goodwin L."/>
            <person name="Pitluck S."/>
            <person name="Liolios K."/>
            <person name="Ivanova N."/>
            <person name="Mavromatis K."/>
            <person name="Mikhailova N."/>
            <person name="Ovchinnikova G."/>
            <person name="Pati A."/>
            <person name="Brambilla E."/>
            <person name="Chen A."/>
            <person name="Palaniappan K."/>
            <person name="Land M."/>
            <person name="Hauser L."/>
            <person name="Chang Y.J."/>
            <person name="Jeffries C.D."/>
            <person name="Rohde M."/>
            <person name="Sikorski J."/>
            <person name="Spring S."/>
            <person name="Goker M."/>
            <person name="Detter J.C."/>
            <person name="Woyke T."/>
            <person name="Bristow J."/>
            <person name="Eisen J.A."/>
            <person name="Markowitz V."/>
            <person name="Hugenholtz P."/>
            <person name="Kyrpides N.C."/>
            <person name="Klenk H.P."/>
        </authorList>
    </citation>
    <scope>NUCLEOTIDE SEQUENCE [LARGE SCALE GENOMIC DNA]</scope>
    <source>
        <strain evidence="12">DSM 12680 / TGB-C1</strain>
    </source>
</reference>
<dbReference type="EMBL" id="CP002048">
    <property type="protein sequence ID" value="ADI01082.1"/>
    <property type="molecule type" value="Genomic_DNA"/>
</dbReference>
<feature type="domain" description="Spore germination protein N-terminal" evidence="10">
    <location>
        <begin position="26"/>
        <end position="206"/>
    </location>
</feature>
<keyword evidence="12" id="KW-1185">Reference proteome</keyword>
<dbReference type="RefSeq" id="WP_013174484.1">
    <property type="nucleotide sequence ID" value="NC_014220.1"/>
</dbReference>
<evidence type="ECO:0000256" key="3">
    <source>
        <dbReference type="ARBA" id="ARBA00022544"/>
    </source>
</evidence>
<organism evidence="11 12">
    <name type="scientific">Syntrophothermus lipocalidus (strain DSM 12680 / TGB-C1)</name>
    <dbReference type="NCBI Taxonomy" id="643648"/>
    <lineage>
        <taxon>Bacteria</taxon>
        <taxon>Bacillati</taxon>
        <taxon>Bacillota</taxon>
        <taxon>Clostridia</taxon>
        <taxon>Eubacteriales</taxon>
        <taxon>Syntrophomonadaceae</taxon>
        <taxon>Syntrophothermus</taxon>
    </lineage>
</organism>
<dbReference type="Pfam" id="PF25198">
    <property type="entry name" value="Spore_GerAC_N"/>
    <property type="match status" value="1"/>
</dbReference>
<dbReference type="PANTHER" id="PTHR35789:SF1">
    <property type="entry name" value="SPORE GERMINATION PROTEIN B3"/>
    <property type="match status" value="1"/>
</dbReference>
<dbReference type="InterPro" id="IPR057336">
    <property type="entry name" value="GerAC_N"/>
</dbReference>
<keyword evidence="3" id="KW-0309">Germination</keyword>
<comment type="subcellular location">
    <subcellularLocation>
        <location evidence="1">Membrane</location>
        <topology evidence="1">Lipid-anchor</topology>
    </subcellularLocation>
</comment>
<dbReference type="PANTHER" id="PTHR35789">
    <property type="entry name" value="SPORE GERMINATION PROTEIN B3"/>
    <property type="match status" value="1"/>
</dbReference>
<proteinExistence type="inferred from homology"/>
<dbReference type="STRING" id="643648.Slip_0296"/>
<dbReference type="KEGG" id="slp:Slip_0296"/>
<dbReference type="eggNOG" id="ENOG502Z9N7">
    <property type="taxonomic scope" value="Bacteria"/>
</dbReference>
<dbReference type="NCBIfam" id="TIGR02887">
    <property type="entry name" value="spore_ger_x_C"/>
    <property type="match status" value="1"/>
</dbReference>
<dbReference type="GO" id="GO:0016020">
    <property type="term" value="C:membrane"/>
    <property type="evidence" value="ECO:0007669"/>
    <property type="project" value="UniProtKB-SubCell"/>
</dbReference>
<evidence type="ECO:0000256" key="2">
    <source>
        <dbReference type="ARBA" id="ARBA00007886"/>
    </source>
</evidence>
<gene>
    <name evidence="11" type="ordered locus">Slip_0296</name>
</gene>
<dbReference type="PROSITE" id="PS51257">
    <property type="entry name" value="PROKAR_LIPOPROTEIN"/>
    <property type="match status" value="1"/>
</dbReference>
<evidence type="ECO:0000313" key="11">
    <source>
        <dbReference type="EMBL" id="ADI01082.1"/>
    </source>
</evidence>
<dbReference type="Pfam" id="PF05504">
    <property type="entry name" value="Spore_GerAC"/>
    <property type="match status" value="1"/>
</dbReference>
<reference evidence="12" key="1">
    <citation type="journal article" date="2010" name="Stand. Genomic Sci.">
        <title>Complete genome sequence of Syntrophothermus lipocalidus type strain (TGB-C1T).</title>
        <authorList>
            <consortium name="US DOE Joint Genome Institute (JGI-PGF)"/>
            <person name="Djao O."/>
            <person name="Zhang X."/>
            <person name="Lucas S."/>
            <person name="Lapidus A."/>
            <person name="Glavina Del Rio T."/>
            <person name="Nolan M."/>
            <person name="Tice H."/>
            <person name="Cheng J."/>
            <person name="Han C."/>
            <person name="Tapia R."/>
            <person name="Goodwin L."/>
            <person name="Pitluck S."/>
            <person name="Liolios K."/>
            <person name="Ivanova N."/>
            <person name="Mavromatis K."/>
            <person name="Mikhailova N."/>
            <person name="Ovchinnikova G."/>
            <person name="Pati A."/>
            <person name="Brambilla E."/>
            <person name="Chen A."/>
            <person name="Palaniappan K."/>
            <person name="Land M."/>
            <person name="Hauser L."/>
            <person name="Chang Y."/>
            <person name="Jeffries C."/>
            <person name="Rohde M."/>
            <person name="Sikorski J."/>
            <person name="Spring S."/>
            <person name="Goker M."/>
            <person name="Detter J."/>
            <person name="Woyke T."/>
            <person name="Bristow J."/>
            <person name="Eisen J."/>
            <person name="Markowitz V."/>
            <person name="Hugenholtz P."/>
            <person name="Kyrpides N."/>
            <person name="Klenk H."/>
        </authorList>
    </citation>
    <scope>NUCLEOTIDE SEQUENCE [LARGE SCALE GENOMIC DNA]</scope>
    <source>
        <strain evidence="12">DSM 12680 / TGB-C1</strain>
    </source>
</reference>
<keyword evidence="6" id="KW-0564">Palmitate</keyword>
<evidence type="ECO:0000256" key="5">
    <source>
        <dbReference type="ARBA" id="ARBA00023136"/>
    </source>
</evidence>
<evidence type="ECO:0000256" key="7">
    <source>
        <dbReference type="ARBA" id="ARBA00023288"/>
    </source>
</evidence>
<feature type="domain" description="Spore germination GerAC-like C-terminal" evidence="9">
    <location>
        <begin position="218"/>
        <end position="382"/>
    </location>
</feature>
<accession>D7CJW8</accession>
<dbReference type="HOGENOM" id="CLU_051140_0_0_9"/>
<dbReference type="OrthoDB" id="9816067at2"/>
<keyword evidence="4" id="KW-0732">Signal</keyword>
<dbReference type="InterPro" id="IPR008844">
    <property type="entry name" value="Spore_GerAC-like"/>
</dbReference>
<sequence>MNAMTRKYLILLVVLVSLGSVSGCWDSREINDNFVVVAIGWDAAAKRHLMFTEQIAEMPPQAGKQKGAKTARSSPTFVTVSRDGRSLTEGPRNVHLRQPRSPLWQHAYCYLLGEDLCRQGLSGAVDYFLRNRNIRKTGYLFVARNSTAAQVLQVPTEVEKLPGPALVSMIKNQDLHIGIYTPTDMGDFLTKTITPGIEPAVPGVEIVNENGKKALHLSGMAVFKEGRLVGWLDEEESRGYRWLRPTPLAGGTKLVKCPFCGKPVLLDTTRSQCRIKPRISDGRIIITIDIKEEGNFYEQTCSHQLLTPKTLPQLEQQAAQLITRQVRAAVNKAQSLDSDIFGFGQAVFESYPKEWASLESKWAQVFPTLEVEIHVKSEIRRSYLTTETLQYRF</sequence>
<dbReference type="AlphaFoldDB" id="D7CJW8"/>
<evidence type="ECO:0000256" key="6">
    <source>
        <dbReference type="ARBA" id="ARBA00023139"/>
    </source>
</evidence>
<comment type="similarity">
    <text evidence="2">Belongs to the GerABKC lipoprotein family.</text>
</comment>
<dbReference type="Proteomes" id="UP000000378">
    <property type="component" value="Chromosome"/>
</dbReference>
<dbReference type="InterPro" id="IPR046953">
    <property type="entry name" value="Spore_GerAC-like_C"/>
</dbReference>
<keyword evidence="7" id="KW-0449">Lipoprotein</keyword>